<dbReference type="Pfam" id="PF01596">
    <property type="entry name" value="Methyltransf_3"/>
    <property type="match status" value="1"/>
</dbReference>
<accession>A0A0L0NC93</accession>
<sequence length="233" mass="25660">MSSTGQPEAPVVLPENAMAGVPEHILKLLDRLHVESMEQESKISQDDFKERTAAEVMQDKFIALDQDKSQYVYALCRAIGARTIVEAGTYTIYLALAAAASAKAAGGGRPARVIATEHEPAKAARAREHWRECGDAVTSVIDLREGDLLETLKENLEDVDFLLLDIWTPMALPTLKIVQPKMRHGAVVVTDNTIGSAKGYKDLLEYLRGPDSNFINLTLPYNKGLEMSIYLPH</sequence>
<proteinExistence type="inferred from homology"/>
<reference evidence="5 6" key="1">
    <citation type="journal article" date="2015" name="BMC Genomics">
        <title>The genome of the truffle-parasite Tolypocladium ophioglossoides and the evolution of antifungal peptaibiotics.</title>
        <authorList>
            <person name="Quandt C.A."/>
            <person name="Bushley K.E."/>
            <person name="Spatafora J.W."/>
        </authorList>
    </citation>
    <scope>NUCLEOTIDE SEQUENCE [LARGE SCALE GENOMIC DNA]</scope>
    <source>
        <strain evidence="5 6">CBS 100239</strain>
    </source>
</reference>
<dbReference type="GO" id="GO:0008171">
    <property type="term" value="F:O-methyltransferase activity"/>
    <property type="evidence" value="ECO:0007669"/>
    <property type="project" value="InterPro"/>
</dbReference>
<evidence type="ECO:0000313" key="6">
    <source>
        <dbReference type="Proteomes" id="UP000036947"/>
    </source>
</evidence>
<dbReference type="PANTHER" id="PTHR43167:SF1">
    <property type="entry name" value="PUTATIVE (AFU_ORTHOLOGUE AFUA_6G01830)-RELATED"/>
    <property type="match status" value="1"/>
</dbReference>
<dbReference type="InterPro" id="IPR002935">
    <property type="entry name" value="SAM_O-MeTrfase"/>
</dbReference>
<evidence type="ECO:0000256" key="1">
    <source>
        <dbReference type="ARBA" id="ARBA00022603"/>
    </source>
</evidence>
<keyword evidence="1" id="KW-0489">Methyltransferase</keyword>
<dbReference type="Gene3D" id="3.40.50.150">
    <property type="entry name" value="Vaccinia Virus protein VP39"/>
    <property type="match status" value="1"/>
</dbReference>
<keyword evidence="2" id="KW-0808">Transferase</keyword>
<dbReference type="OrthoDB" id="4863010at2759"/>
<organism evidence="5 6">
    <name type="scientific">Tolypocladium ophioglossoides (strain CBS 100239)</name>
    <name type="common">Snaketongue truffleclub</name>
    <name type="synonym">Elaphocordyceps ophioglossoides</name>
    <dbReference type="NCBI Taxonomy" id="1163406"/>
    <lineage>
        <taxon>Eukaryota</taxon>
        <taxon>Fungi</taxon>
        <taxon>Dikarya</taxon>
        <taxon>Ascomycota</taxon>
        <taxon>Pezizomycotina</taxon>
        <taxon>Sordariomycetes</taxon>
        <taxon>Hypocreomycetidae</taxon>
        <taxon>Hypocreales</taxon>
        <taxon>Ophiocordycipitaceae</taxon>
        <taxon>Tolypocladium</taxon>
    </lineage>
</organism>
<keyword evidence="3" id="KW-0949">S-adenosyl-L-methionine</keyword>
<name>A0A0L0NC93_TOLOC</name>
<evidence type="ECO:0000313" key="5">
    <source>
        <dbReference type="EMBL" id="KND91782.1"/>
    </source>
</evidence>
<gene>
    <name evidence="5" type="ORF">TOPH_03290</name>
</gene>
<dbReference type="PROSITE" id="PS51682">
    <property type="entry name" value="SAM_OMT_I"/>
    <property type="match status" value="1"/>
</dbReference>
<keyword evidence="6" id="KW-1185">Reference proteome</keyword>
<evidence type="ECO:0008006" key="7">
    <source>
        <dbReference type="Google" id="ProtNLM"/>
    </source>
</evidence>
<evidence type="ECO:0000256" key="4">
    <source>
        <dbReference type="ARBA" id="ARBA00023453"/>
    </source>
</evidence>
<protein>
    <recommendedName>
        <fullName evidence="7">O-methyltransferase MdmC</fullName>
    </recommendedName>
</protein>
<dbReference type="InterPro" id="IPR029063">
    <property type="entry name" value="SAM-dependent_MTases_sf"/>
</dbReference>
<comment type="similarity">
    <text evidence="4">Belongs to the class I-like SAM-binding methyltransferase superfamily. Cation-dependent O-methyltransferase family.</text>
</comment>
<evidence type="ECO:0000256" key="2">
    <source>
        <dbReference type="ARBA" id="ARBA00022679"/>
    </source>
</evidence>
<dbReference type="GO" id="GO:0032259">
    <property type="term" value="P:methylation"/>
    <property type="evidence" value="ECO:0007669"/>
    <property type="project" value="UniProtKB-KW"/>
</dbReference>
<comment type="caution">
    <text evidence="5">The sequence shown here is derived from an EMBL/GenBank/DDBJ whole genome shotgun (WGS) entry which is preliminary data.</text>
</comment>
<dbReference type="STRING" id="1163406.A0A0L0NC93"/>
<evidence type="ECO:0000256" key="3">
    <source>
        <dbReference type="ARBA" id="ARBA00022691"/>
    </source>
</evidence>
<dbReference type="AlphaFoldDB" id="A0A0L0NC93"/>
<dbReference type="EMBL" id="LFRF01000007">
    <property type="protein sequence ID" value="KND91782.1"/>
    <property type="molecule type" value="Genomic_DNA"/>
</dbReference>
<dbReference type="SUPFAM" id="SSF53335">
    <property type="entry name" value="S-adenosyl-L-methionine-dependent methyltransferases"/>
    <property type="match status" value="1"/>
</dbReference>
<dbReference type="Proteomes" id="UP000036947">
    <property type="component" value="Unassembled WGS sequence"/>
</dbReference>
<dbReference type="PANTHER" id="PTHR43167">
    <property type="entry name" value="PUTATIVE (AFU_ORTHOLOGUE AFUA_6G01830)-RELATED"/>
    <property type="match status" value="1"/>
</dbReference>